<dbReference type="Gene3D" id="3.10.10.10">
    <property type="entry name" value="HIV Type 1 Reverse Transcriptase, subunit A, domain 1"/>
    <property type="match status" value="1"/>
</dbReference>
<evidence type="ECO:0000313" key="2">
    <source>
        <dbReference type="Proteomes" id="UP001054821"/>
    </source>
</evidence>
<dbReference type="Proteomes" id="UP001054821">
    <property type="component" value="Chromosome 2"/>
</dbReference>
<comment type="caution">
    <text evidence="1">The sequence shown here is derived from an EMBL/GenBank/DDBJ whole genome shotgun (WGS) entry which is preliminary data.</text>
</comment>
<sequence>MKVDDEQFPPPVINMVEPYFQPEEARQRRALWPEVRSSGAEKGSTGERLLEYWAEDSVLLNSPINLIEFQHESDDGDVLTIDDLDTAPIEMEDSHPESEKKFNIFSKQALSTPARYVEWLANLVPVLKNTVALTVCPDYRHLNLETPKDEYPIHYNYAITRESMVPF</sequence>
<reference evidence="1 2" key="1">
    <citation type="journal article" date="2022" name="G3 (Bethesda)">
        <title>Whole-genome sequence and methylome profiling of the almond [Prunus dulcis (Mill.) D.A. Webb] cultivar 'Nonpareil'.</title>
        <authorList>
            <person name="D'Amico-Willman K.M."/>
            <person name="Ouma W.Z."/>
            <person name="Meulia T."/>
            <person name="Sideli G.M."/>
            <person name="Gradziel T.M."/>
            <person name="Fresnedo-Ramirez J."/>
        </authorList>
    </citation>
    <scope>NUCLEOTIDE SEQUENCE [LARGE SCALE GENOMIC DNA]</scope>
    <source>
        <strain evidence="1">Clone GOH B32 T37-40</strain>
    </source>
</reference>
<dbReference type="AlphaFoldDB" id="A0AAD4ZIX7"/>
<accession>A0AAD4ZIX7</accession>
<organism evidence="1 2">
    <name type="scientific">Prunus dulcis</name>
    <name type="common">Almond</name>
    <name type="synonym">Amygdalus dulcis</name>
    <dbReference type="NCBI Taxonomy" id="3755"/>
    <lineage>
        <taxon>Eukaryota</taxon>
        <taxon>Viridiplantae</taxon>
        <taxon>Streptophyta</taxon>
        <taxon>Embryophyta</taxon>
        <taxon>Tracheophyta</taxon>
        <taxon>Spermatophyta</taxon>
        <taxon>Magnoliopsida</taxon>
        <taxon>eudicotyledons</taxon>
        <taxon>Gunneridae</taxon>
        <taxon>Pentapetalae</taxon>
        <taxon>rosids</taxon>
        <taxon>fabids</taxon>
        <taxon>Rosales</taxon>
        <taxon>Rosaceae</taxon>
        <taxon>Amygdaloideae</taxon>
        <taxon>Amygdaleae</taxon>
        <taxon>Prunus</taxon>
    </lineage>
</organism>
<protein>
    <submittedName>
        <fullName evidence="1">Uncharacterized protein</fullName>
    </submittedName>
</protein>
<gene>
    <name evidence="1" type="ORF">L3X38_015378</name>
</gene>
<keyword evidence="2" id="KW-1185">Reference proteome</keyword>
<evidence type="ECO:0000313" key="1">
    <source>
        <dbReference type="EMBL" id="KAI5347499.1"/>
    </source>
</evidence>
<dbReference type="EMBL" id="JAJFAZ020000002">
    <property type="protein sequence ID" value="KAI5347499.1"/>
    <property type="molecule type" value="Genomic_DNA"/>
</dbReference>
<name>A0AAD4ZIX7_PRUDU</name>
<proteinExistence type="predicted"/>